<dbReference type="AlphaFoldDB" id="A0A8T2U700"/>
<dbReference type="PANTHER" id="PTHR47481">
    <property type="match status" value="1"/>
</dbReference>
<name>A0A8T2U700_CERRI</name>
<proteinExistence type="predicted"/>
<dbReference type="Proteomes" id="UP000825935">
    <property type="component" value="Chromosome 8"/>
</dbReference>
<dbReference type="EMBL" id="CM035413">
    <property type="protein sequence ID" value="KAH7431132.1"/>
    <property type="molecule type" value="Genomic_DNA"/>
</dbReference>
<feature type="region of interest" description="Disordered" evidence="1">
    <location>
        <begin position="197"/>
        <end position="242"/>
    </location>
</feature>
<accession>A0A8T2U700</accession>
<sequence>MHTLEIAGIGTQKIKSALSKLPVGDKWNKDNYHIWLYRMENFLMGKGLWELVNGEDKCPKFPENPNAEEQKEYKTWIEKSRKVLRWISICISESLIPHIMKANTPKEAWDITHKYMQKLHSVWRRNTSITDYVAEIRKITDDLGSINCMVDDDDMYKSLDTSISVRGTMPDFDELVALCMTEEVKLGLNASGTGNSRDRAFFHNRGRGSSREPSSSRNANRMDMSRGRGRSYSRGRGRSQAPGNCYHCCKYSQRERGRGHYASHGNFSAESSYRDYGRDNMVAMEHVLNSMSKPGNDMNWYIDSG</sequence>
<feature type="compositionally biased region" description="Basic residues" evidence="1">
    <location>
        <begin position="227"/>
        <end position="237"/>
    </location>
</feature>
<reference evidence="2" key="1">
    <citation type="submission" date="2021-08" db="EMBL/GenBank/DDBJ databases">
        <title>WGS assembly of Ceratopteris richardii.</title>
        <authorList>
            <person name="Marchant D.B."/>
            <person name="Chen G."/>
            <person name="Jenkins J."/>
            <person name="Shu S."/>
            <person name="Leebens-Mack J."/>
            <person name="Grimwood J."/>
            <person name="Schmutz J."/>
            <person name="Soltis P."/>
            <person name="Soltis D."/>
            <person name="Chen Z.-H."/>
        </authorList>
    </citation>
    <scope>NUCLEOTIDE SEQUENCE</scope>
    <source>
        <strain evidence="2">Whitten #5841</strain>
        <tissue evidence="2">Leaf</tissue>
    </source>
</reference>
<evidence type="ECO:0000313" key="3">
    <source>
        <dbReference type="Proteomes" id="UP000825935"/>
    </source>
</evidence>
<evidence type="ECO:0000313" key="2">
    <source>
        <dbReference type="EMBL" id="KAH7431132.1"/>
    </source>
</evidence>
<evidence type="ECO:0000256" key="1">
    <source>
        <dbReference type="SAM" id="MobiDB-lite"/>
    </source>
</evidence>
<dbReference type="Pfam" id="PF14223">
    <property type="entry name" value="Retrotran_gag_2"/>
    <property type="match status" value="1"/>
</dbReference>
<gene>
    <name evidence="2" type="ORF">KP509_08G031400</name>
</gene>
<organism evidence="2 3">
    <name type="scientific">Ceratopteris richardii</name>
    <name type="common">Triangle waterfern</name>
    <dbReference type="NCBI Taxonomy" id="49495"/>
    <lineage>
        <taxon>Eukaryota</taxon>
        <taxon>Viridiplantae</taxon>
        <taxon>Streptophyta</taxon>
        <taxon>Embryophyta</taxon>
        <taxon>Tracheophyta</taxon>
        <taxon>Polypodiopsida</taxon>
        <taxon>Polypodiidae</taxon>
        <taxon>Polypodiales</taxon>
        <taxon>Pteridineae</taxon>
        <taxon>Pteridaceae</taxon>
        <taxon>Parkerioideae</taxon>
        <taxon>Ceratopteris</taxon>
    </lineage>
</organism>
<feature type="compositionally biased region" description="Low complexity" evidence="1">
    <location>
        <begin position="211"/>
        <end position="221"/>
    </location>
</feature>
<dbReference type="OrthoDB" id="1912561at2759"/>
<protein>
    <submittedName>
        <fullName evidence="2">Uncharacterized protein</fullName>
    </submittedName>
</protein>
<dbReference type="PANTHER" id="PTHR47481:SF31">
    <property type="entry name" value="OS01G0873500 PROTEIN"/>
    <property type="match status" value="1"/>
</dbReference>
<keyword evidence="3" id="KW-1185">Reference proteome</keyword>
<comment type="caution">
    <text evidence="2">The sequence shown here is derived from an EMBL/GenBank/DDBJ whole genome shotgun (WGS) entry which is preliminary data.</text>
</comment>